<dbReference type="Pfam" id="PF03407">
    <property type="entry name" value="Nucleotid_trans"/>
    <property type="match status" value="1"/>
</dbReference>
<dbReference type="GO" id="GO:0016757">
    <property type="term" value="F:glycosyltransferase activity"/>
    <property type="evidence" value="ECO:0007669"/>
    <property type="project" value="InterPro"/>
</dbReference>
<evidence type="ECO:0000313" key="2">
    <source>
        <dbReference type="EMBL" id="GMH71841.1"/>
    </source>
</evidence>
<accession>A0A9W7AFI4</accession>
<proteinExistence type="predicted"/>
<organism evidence="2 3">
    <name type="scientific">Triparma laevis f. inornata</name>
    <dbReference type="NCBI Taxonomy" id="1714386"/>
    <lineage>
        <taxon>Eukaryota</taxon>
        <taxon>Sar</taxon>
        <taxon>Stramenopiles</taxon>
        <taxon>Ochrophyta</taxon>
        <taxon>Bolidophyceae</taxon>
        <taxon>Parmales</taxon>
        <taxon>Triparmaceae</taxon>
        <taxon>Triparma</taxon>
    </lineage>
</organism>
<feature type="domain" description="Nucleotide-diphospho-sugar transferase" evidence="1">
    <location>
        <begin position="341"/>
        <end position="591"/>
    </location>
</feature>
<dbReference type="InterPro" id="IPR044575">
    <property type="entry name" value="RAY1-like"/>
</dbReference>
<evidence type="ECO:0000313" key="3">
    <source>
        <dbReference type="Proteomes" id="UP001162640"/>
    </source>
</evidence>
<reference evidence="3" key="1">
    <citation type="journal article" date="2023" name="Commun. Biol.">
        <title>Genome analysis of Parmales, the sister group of diatoms, reveals the evolutionary specialization of diatoms from phago-mixotrophs to photoautotrophs.</title>
        <authorList>
            <person name="Ban H."/>
            <person name="Sato S."/>
            <person name="Yoshikawa S."/>
            <person name="Yamada K."/>
            <person name="Nakamura Y."/>
            <person name="Ichinomiya M."/>
            <person name="Sato N."/>
            <person name="Blanc-Mathieu R."/>
            <person name="Endo H."/>
            <person name="Kuwata A."/>
            <person name="Ogata H."/>
        </authorList>
    </citation>
    <scope>NUCLEOTIDE SEQUENCE [LARGE SCALE GENOMIC DNA]</scope>
</reference>
<protein>
    <recommendedName>
        <fullName evidence="1">Nucleotide-diphospho-sugar transferase domain-containing protein</fullName>
    </recommendedName>
</protein>
<dbReference type="Proteomes" id="UP001162640">
    <property type="component" value="Unassembled WGS sequence"/>
</dbReference>
<comment type="caution">
    <text evidence="2">The sequence shown here is derived from an EMBL/GenBank/DDBJ whole genome shotgun (WGS) entry which is preliminary data.</text>
</comment>
<name>A0A9W7AFI4_9STRA</name>
<dbReference type="EMBL" id="BLQM01000170">
    <property type="protein sequence ID" value="GMH71841.1"/>
    <property type="molecule type" value="Genomic_DNA"/>
</dbReference>
<dbReference type="PANTHER" id="PTHR47483:SF1">
    <property type="entry name" value="BETA-ARABINOFURANOSYLTRANSFERASE RAY1"/>
    <property type="match status" value="1"/>
</dbReference>
<dbReference type="InterPro" id="IPR005069">
    <property type="entry name" value="Nucl-diP-sugar_transferase"/>
</dbReference>
<evidence type="ECO:0000259" key="1">
    <source>
        <dbReference type="Pfam" id="PF03407"/>
    </source>
</evidence>
<gene>
    <name evidence="2" type="ORF">TL16_g05761</name>
</gene>
<dbReference type="AlphaFoldDB" id="A0A9W7AFI4"/>
<sequence>MLYRMHIAQPDGVVGFVNSDVSIKSYSHIHKVIQAADQEPLKIRNIPKKIFERFIETGVRSEKYFIVSTRFDMDPKTEVVKRHTVGGYDFWAWNNNPSNPTPLLPFPIPPFRYPFGTYDNWLLFMVNMAGQRNVIDASEAIDLFHVNHGGRAGGSEGGEKSWGGILQTGVSGVYINRHLGFINPPGVPYSHINGFGPANEAPYTMLTNKNGVTIERRKYWSKTSERNLIEMKCAGPNKMDECEEIKRIKKMTESKRSDVANLLSGSFINNSWKGKSGAIKTREDLPSVEKETLKIWRYTLEKQLQEHARNDNFVLLTAVNNAYREQLLNFMCNLQRVGMKNNFIVAALDEEVYRWGVLQGLPIYLAGSVGKETTYKQSKDYNSKGFRSVTKLKSVAVLEVLQRGYSVVWSDVDITWFVNPFEALSEHMVEKGGIAIQTNAPFVAHPSMPAKPHESVDPVETDNPAAYHRLNSGLYVAPSNQNVIRAFKEITQHARKSKMSEQPSFDDVFCGKGSSERGTNFCNYERRGDSPVSMRVQTLDRFAFPNGAVLLGPTNDNVYKLGVEKFEKFSGTKLMCAHNNWIVGSESKVQRQIDRGWWFLTSAEEGSDENLMCSFLEEAAAE</sequence>
<dbReference type="PANTHER" id="PTHR47483">
    <property type="entry name" value="BETA-ARABINOFURANOSYLTRANSFERASE RAY1"/>
    <property type="match status" value="1"/>
</dbReference>